<reference evidence="3 4" key="1">
    <citation type="submission" date="2023-08" db="EMBL/GenBank/DDBJ databases">
        <title>A Necator americanus chromosomal reference genome.</title>
        <authorList>
            <person name="Ilik V."/>
            <person name="Petrzelkova K.J."/>
            <person name="Pardy F."/>
            <person name="Fuh T."/>
            <person name="Niatou-Singa F.S."/>
            <person name="Gouil Q."/>
            <person name="Baker L."/>
            <person name="Ritchie M.E."/>
            <person name="Jex A.R."/>
            <person name="Gazzola D."/>
            <person name="Li H."/>
            <person name="Toshio Fujiwara R."/>
            <person name="Zhan B."/>
            <person name="Aroian R.V."/>
            <person name="Pafco B."/>
            <person name="Schwarz E.M."/>
        </authorList>
    </citation>
    <scope>NUCLEOTIDE SEQUENCE [LARGE SCALE GENOMIC DNA]</scope>
    <source>
        <strain evidence="3 4">Aroian</strain>
        <tissue evidence="3">Whole animal</tissue>
    </source>
</reference>
<keyword evidence="1" id="KW-0175">Coiled coil</keyword>
<comment type="caution">
    <text evidence="3">The sequence shown here is derived from an EMBL/GenBank/DDBJ whole genome shotgun (WGS) entry which is preliminary data.</text>
</comment>
<dbReference type="Proteomes" id="UP001303046">
    <property type="component" value="Unassembled WGS sequence"/>
</dbReference>
<protein>
    <submittedName>
        <fullName evidence="3">Uncharacterized protein</fullName>
    </submittedName>
</protein>
<sequence>MTLVFHKRPILLSAKTLQSLLDKYSTYSEEIKPSGTDEERYEEYLSAANLLSGSIEAIKMSRNAHQALIDKLQKEYEEARSKGNKKDLTNEVEEIENNTQFNERIAKANEMVYILSARVTEARNHMGKLARKMGITHRELTKQKPARINETHADQQTATESTATEETEKGSSQNDAIWLSEDNSNSEKVEKTMKISYIVLSNQSN</sequence>
<feature type="coiled-coil region" evidence="1">
    <location>
        <begin position="55"/>
        <end position="105"/>
    </location>
</feature>
<accession>A0ABR1EGC9</accession>
<evidence type="ECO:0000313" key="3">
    <source>
        <dbReference type="EMBL" id="KAK6761400.1"/>
    </source>
</evidence>
<feature type="region of interest" description="Disordered" evidence="2">
    <location>
        <begin position="139"/>
        <end position="187"/>
    </location>
</feature>
<gene>
    <name evidence="3" type="primary">Necator_chrX.g22620</name>
    <name evidence="3" type="ORF">RB195_022457</name>
</gene>
<evidence type="ECO:0000313" key="4">
    <source>
        <dbReference type="Proteomes" id="UP001303046"/>
    </source>
</evidence>
<feature type="compositionally biased region" description="Basic and acidic residues" evidence="2">
    <location>
        <begin position="139"/>
        <end position="153"/>
    </location>
</feature>
<evidence type="ECO:0000256" key="2">
    <source>
        <dbReference type="SAM" id="MobiDB-lite"/>
    </source>
</evidence>
<organism evidence="3 4">
    <name type="scientific">Necator americanus</name>
    <name type="common">Human hookworm</name>
    <dbReference type="NCBI Taxonomy" id="51031"/>
    <lineage>
        <taxon>Eukaryota</taxon>
        <taxon>Metazoa</taxon>
        <taxon>Ecdysozoa</taxon>
        <taxon>Nematoda</taxon>
        <taxon>Chromadorea</taxon>
        <taxon>Rhabditida</taxon>
        <taxon>Rhabditina</taxon>
        <taxon>Rhabditomorpha</taxon>
        <taxon>Strongyloidea</taxon>
        <taxon>Ancylostomatidae</taxon>
        <taxon>Bunostominae</taxon>
        <taxon>Necator</taxon>
    </lineage>
</organism>
<dbReference type="EMBL" id="JAVFWL010000006">
    <property type="protein sequence ID" value="KAK6761400.1"/>
    <property type="molecule type" value="Genomic_DNA"/>
</dbReference>
<keyword evidence="4" id="KW-1185">Reference proteome</keyword>
<evidence type="ECO:0000256" key="1">
    <source>
        <dbReference type="SAM" id="Coils"/>
    </source>
</evidence>
<proteinExistence type="predicted"/>
<name>A0ABR1EGC9_NECAM</name>